<name>E9E900_METAQ</name>
<feature type="region of interest" description="Disordered" evidence="1">
    <location>
        <begin position="109"/>
        <end position="141"/>
    </location>
</feature>
<dbReference type="SUPFAM" id="SSF51445">
    <property type="entry name" value="(Trans)glycosidases"/>
    <property type="match status" value="2"/>
</dbReference>
<dbReference type="OMA" id="CKMLHTE"/>
<feature type="compositionally biased region" description="Low complexity" evidence="1">
    <location>
        <begin position="115"/>
        <end position="136"/>
    </location>
</feature>
<organism evidence="3">
    <name type="scientific">Metarhizium acridum (strain CQMa 102)</name>
    <dbReference type="NCBI Taxonomy" id="655827"/>
    <lineage>
        <taxon>Eukaryota</taxon>
        <taxon>Fungi</taxon>
        <taxon>Dikarya</taxon>
        <taxon>Ascomycota</taxon>
        <taxon>Pezizomycotina</taxon>
        <taxon>Sordariomycetes</taxon>
        <taxon>Hypocreomycetidae</taxon>
        <taxon>Hypocreales</taxon>
        <taxon>Clavicipitaceae</taxon>
        <taxon>Metarhizium</taxon>
    </lineage>
</organism>
<dbReference type="OrthoDB" id="1887033at2759"/>
<dbReference type="InterPro" id="IPR017853">
    <property type="entry name" value="GH"/>
</dbReference>
<dbReference type="GeneID" id="19250659"/>
<dbReference type="HOGENOM" id="CLU_031875_1_1_1"/>
<dbReference type="EMBL" id="GL698524">
    <property type="protein sequence ID" value="EFY87636.1"/>
    <property type="molecule type" value="Genomic_DNA"/>
</dbReference>
<evidence type="ECO:0000313" key="3">
    <source>
        <dbReference type="Proteomes" id="UP000002499"/>
    </source>
</evidence>
<sequence length="421" mass="47907">MENFLTGYSGHEHEHLAALNEVPTPAPLLCEADAELFASLALNCLRVSFNYRHFMDDDSSDVTKEPGFQLLDRIVNICSKYNTDSGLSRVLFWEFRDFQGRAIQLWTPGPMPGIPSSRHTTRSTSRQTPSTRGPSRGTIGWKRPFEPLTQAKCCSSTATRTPWTVRHLTLQTLPNAVYSCHDYSMTGFPLPEQYKGTEAREKKLRVSFERRVKLMRGAGVPIWNSELGPVYRDPRTDADAAETNAKRFALLREQLAIYRACGGVSWSIWPYKDVGCQGMVYLDPESPHMRLMRPFVEKKQRLGLDSWACAGKTQLHALVYQPLISKPKDVVPEHLRQKKYPKIWTFDRQVERVARECLMSEYLGWKLAEAFEGKTEEELEELAGSFALEKCLRRDGLSWIPQMDTRVPLTKGKKGASVELG</sequence>
<dbReference type="KEGG" id="maw:19250659"/>
<evidence type="ECO:0000256" key="1">
    <source>
        <dbReference type="SAM" id="MobiDB-lite"/>
    </source>
</evidence>
<keyword evidence="3" id="KW-1185">Reference proteome</keyword>
<dbReference type="InParanoid" id="E9E900"/>
<dbReference type="Gene3D" id="3.20.20.80">
    <property type="entry name" value="Glycosidases"/>
    <property type="match status" value="2"/>
</dbReference>
<dbReference type="STRING" id="655827.E9E900"/>
<evidence type="ECO:0000313" key="2">
    <source>
        <dbReference type="EMBL" id="EFY87636.1"/>
    </source>
</evidence>
<protein>
    <submittedName>
        <fullName evidence="2">Cellulase, putative</fullName>
    </submittedName>
</protein>
<dbReference type="AlphaFoldDB" id="E9E900"/>
<dbReference type="Proteomes" id="UP000002499">
    <property type="component" value="Unassembled WGS sequence"/>
</dbReference>
<proteinExistence type="predicted"/>
<dbReference type="eggNOG" id="ENOG502RDG8">
    <property type="taxonomic scope" value="Eukaryota"/>
</dbReference>
<gene>
    <name evidence="2" type="ORF">MAC_06348</name>
</gene>
<reference evidence="2 3" key="1">
    <citation type="journal article" date="2011" name="PLoS Genet.">
        <title>Genome sequencing and comparative transcriptomics of the model entomopathogenic fungi Metarhizium anisopliae and M. acridum.</title>
        <authorList>
            <person name="Gao Q."/>
            <person name="Jin K."/>
            <person name="Ying S.H."/>
            <person name="Zhang Y."/>
            <person name="Xiao G."/>
            <person name="Shang Y."/>
            <person name="Duan Z."/>
            <person name="Hu X."/>
            <person name="Xie X.Q."/>
            <person name="Zhou G."/>
            <person name="Peng G."/>
            <person name="Luo Z."/>
            <person name="Huang W."/>
            <person name="Wang B."/>
            <person name="Fang W."/>
            <person name="Wang S."/>
            <person name="Zhong Y."/>
            <person name="Ma L.J."/>
            <person name="St Leger R.J."/>
            <person name="Zhao G.P."/>
            <person name="Pei Y."/>
            <person name="Feng M.G."/>
            <person name="Xia Y."/>
            <person name="Wang C."/>
        </authorList>
    </citation>
    <scope>NUCLEOTIDE SEQUENCE [LARGE SCALE GENOMIC DNA]</scope>
    <source>
        <strain evidence="2 3">CQMa 102</strain>
    </source>
</reference>
<accession>E9E900</accession>